<evidence type="ECO:0000313" key="2">
    <source>
        <dbReference type="EMBL" id="GGR10113.1"/>
    </source>
</evidence>
<feature type="transmembrane region" description="Helical" evidence="1">
    <location>
        <begin position="89"/>
        <end position="113"/>
    </location>
</feature>
<protein>
    <submittedName>
        <fullName evidence="2">Uncharacterized protein</fullName>
    </submittedName>
</protein>
<gene>
    <name evidence="2" type="ORF">GCM10008957_23650</name>
</gene>
<dbReference type="RefSeq" id="WP_189090601.1">
    <property type="nucleotide sequence ID" value="NZ_BMQL01000011.1"/>
</dbReference>
<accession>A0A918F597</accession>
<proteinExistence type="predicted"/>
<keyword evidence="3" id="KW-1185">Reference proteome</keyword>
<sequence>MTASPLSARPSVPWVHRSRVMLLGVVLLAGPITVLLVGESERLVSSTEDLLSSGFLLLLVVSVLIWVWRQVRAYRVVAAFVPESVRPTLGAIVQVLVVFGVFASGMGLAGALAAQVQHAALPDDTVSTGLALLMAMAALCLVERREEPDELG</sequence>
<keyword evidence="1" id="KW-1133">Transmembrane helix</keyword>
<dbReference type="EMBL" id="BMQL01000011">
    <property type="protein sequence ID" value="GGR10113.1"/>
    <property type="molecule type" value="Genomic_DNA"/>
</dbReference>
<feature type="transmembrane region" description="Helical" evidence="1">
    <location>
        <begin position="125"/>
        <end position="142"/>
    </location>
</feature>
<organism evidence="2 3">
    <name type="scientific">Deinococcus ruber</name>
    <dbReference type="NCBI Taxonomy" id="1848197"/>
    <lineage>
        <taxon>Bacteria</taxon>
        <taxon>Thermotogati</taxon>
        <taxon>Deinococcota</taxon>
        <taxon>Deinococci</taxon>
        <taxon>Deinococcales</taxon>
        <taxon>Deinococcaceae</taxon>
        <taxon>Deinococcus</taxon>
    </lineage>
</organism>
<evidence type="ECO:0000313" key="3">
    <source>
        <dbReference type="Proteomes" id="UP000603865"/>
    </source>
</evidence>
<keyword evidence="1" id="KW-0472">Membrane</keyword>
<name>A0A918F597_9DEIO</name>
<feature type="transmembrane region" description="Helical" evidence="1">
    <location>
        <begin position="20"/>
        <end position="38"/>
    </location>
</feature>
<dbReference type="Proteomes" id="UP000603865">
    <property type="component" value="Unassembled WGS sequence"/>
</dbReference>
<evidence type="ECO:0000256" key="1">
    <source>
        <dbReference type="SAM" id="Phobius"/>
    </source>
</evidence>
<reference evidence="2" key="1">
    <citation type="journal article" date="2014" name="Int. J. Syst. Evol. Microbiol.">
        <title>Complete genome sequence of Corynebacterium casei LMG S-19264T (=DSM 44701T), isolated from a smear-ripened cheese.</title>
        <authorList>
            <consortium name="US DOE Joint Genome Institute (JGI-PGF)"/>
            <person name="Walter F."/>
            <person name="Albersmeier A."/>
            <person name="Kalinowski J."/>
            <person name="Ruckert C."/>
        </authorList>
    </citation>
    <scope>NUCLEOTIDE SEQUENCE</scope>
    <source>
        <strain evidence="2">JCM 31311</strain>
    </source>
</reference>
<feature type="transmembrane region" description="Helical" evidence="1">
    <location>
        <begin position="50"/>
        <end position="68"/>
    </location>
</feature>
<dbReference type="AlphaFoldDB" id="A0A918F597"/>
<reference evidence="2" key="2">
    <citation type="submission" date="2020-09" db="EMBL/GenBank/DDBJ databases">
        <authorList>
            <person name="Sun Q."/>
            <person name="Ohkuma M."/>
        </authorList>
    </citation>
    <scope>NUCLEOTIDE SEQUENCE</scope>
    <source>
        <strain evidence="2">JCM 31311</strain>
    </source>
</reference>
<keyword evidence="1" id="KW-0812">Transmembrane</keyword>
<comment type="caution">
    <text evidence="2">The sequence shown here is derived from an EMBL/GenBank/DDBJ whole genome shotgun (WGS) entry which is preliminary data.</text>
</comment>